<dbReference type="Pfam" id="PF00722">
    <property type="entry name" value="Glyco_hydro_16"/>
    <property type="match status" value="1"/>
</dbReference>
<evidence type="ECO:0000256" key="4">
    <source>
        <dbReference type="ARBA" id="ARBA00039977"/>
    </source>
</evidence>
<dbReference type="InterPro" id="IPR013320">
    <property type="entry name" value="ConA-like_dom_sf"/>
</dbReference>
<evidence type="ECO:0000256" key="3">
    <source>
        <dbReference type="ARBA" id="ARBA00023274"/>
    </source>
</evidence>
<evidence type="ECO:0000256" key="2">
    <source>
        <dbReference type="ARBA" id="ARBA00022980"/>
    </source>
</evidence>
<comment type="similarity">
    <text evidence="1">Belongs to the universal ribosomal protein uL23 family.</text>
</comment>
<dbReference type="InterPro" id="IPR012678">
    <property type="entry name" value="Ribosomal_uL23/eL15/eS24_sf"/>
</dbReference>
<keyword evidence="3" id="KW-0687">Ribonucleoprotein</keyword>
<dbReference type="Pfam" id="PF00276">
    <property type="entry name" value="Ribosomal_L23"/>
    <property type="match status" value="1"/>
</dbReference>
<gene>
    <name evidence="6" type="ORF">WG66_2091</name>
</gene>
<dbReference type="GO" id="GO:0032543">
    <property type="term" value="P:mitochondrial translation"/>
    <property type="evidence" value="ECO:0007669"/>
    <property type="project" value="TreeGrafter"/>
</dbReference>
<dbReference type="GO" id="GO:0003735">
    <property type="term" value="F:structural constituent of ribosome"/>
    <property type="evidence" value="ECO:0007669"/>
    <property type="project" value="InterPro"/>
</dbReference>
<evidence type="ECO:0000313" key="7">
    <source>
        <dbReference type="Proteomes" id="UP000054988"/>
    </source>
</evidence>
<dbReference type="GO" id="GO:0005762">
    <property type="term" value="C:mitochondrial large ribosomal subunit"/>
    <property type="evidence" value="ECO:0007669"/>
    <property type="project" value="TreeGrafter"/>
</dbReference>
<protein>
    <recommendedName>
        <fullName evidence="4">Large ribosomal subunit protein uL23m</fullName>
    </recommendedName>
</protein>
<evidence type="ECO:0000313" key="6">
    <source>
        <dbReference type="EMBL" id="KTB45408.1"/>
    </source>
</evidence>
<reference evidence="6 7" key="1">
    <citation type="submission" date="2015-12" db="EMBL/GenBank/DDBJ databases">
        <title>Draft genome sequence of Moniliophthora roreri, the causal agent of frosty pod rot of cacao.</title>
        <authorList>
            <person name="Aime M.C."/>
            <person name="Diaz-Valderrama J.R."/>
            <person name="Kijpornyongpan T."/>
            <person name="Phillips-Mora W."/>
        </authorList>
    </citation>
    <scope>NUCLEOTIDE SEQUENCE [LARGE SCALE GENOMIC DNA]</scope>
    <source>
        <strain evidence="6 7">MCA 2952</strain>
    </source>
</reference>
<organism evidence="6 7">
    <name type="scientific">Moniliophthora roreri</name>
    <name type="common">Frosty pod rot fungus</name>
    <name type="synonym">Monilia roreri</name>
    <dbReference type="NCBI Taxonomy" id="221103"/>
    <lineage>
        <taxon>Eukaryota</taxon>
        <taxon>Fungi</taxon>
        <taxon>Dikarya</taxon>
        <taxon>Basidiomycota</taxon>
        <taxon>Agaricomycotina</taxon>
        <taxon>Agaricomycetes</taxon>
        <taxon>Agaricomycetidae</taxon>
        <taxon>Agaricales</taxon>
        <taxon>Marasmiineae</taxon>
        <taxon>Marasmiaceae</taxon>
        <taxon>Moniliophthora</taxon>
    </lineage>
</organism>
<dbReference type="GO" id="GO:0005975">
    <property type="term" value="P:carbohydrate metabolic process"/>
    <property type="evidence" value="ECO:0007669"/>
    <property type="project" value="InterPro"/>
</dbReference>
<dbReference type="SUPFAM" id="SSF54189">
    <property type="entry name" value="Ribosomal proteins S24e, L23 and L15e"/>
    <property type="match status" value="1"/>
</dbReference>
<comment type="caution">
    <text evidence="6">The sequence shown here is derived from an EMBL/GenBank/DDBJ whole genome shotgun (WGS) entry which is preliminary data.</text>
</comment>
<sequence length="502" mass="57229">MFGQTIRRFYRTKAGSSIPKGAQVARTQSTPLAVRERRERKLGKLEPGETDATYGGLTPTELARYRRFQALGTLPNVDGKPITETQFLQRLVARRSRIRGTKVVKRENGEEQLEVVGQPVYLPNIVFRLVRNFTPEGQDYNPYEATFRVPLSITKNDIRSYLLAVYGVQTTYVRTDIYYPKHLHPLQLKTQKKRSAYKRAVVGLVDPFYYPHRLEDMPLEEREERENFIEQQFRVAESETQKDRALVHQNRRDEGLEVMDPNGKMLKARRWKILQAVMQRRRVKQDLIIDQVQEWQQKREKGEEIRLIAQKTTPAEAPSRITFDTSSTVSHIEDPDPFSSPFVCLGSPESCKISEAGLELHLLPPAGPVTRQGNVNNVVSEGATVNSTFVLRYGKVTFEIQTATEPGSVTAMILVDAMNSGDQVQGDEIDLEFLSSHLTTWQTNMFSPKPEDSSPHYGMFNGKHHLPKGSSTAEVHSYSIARDEDKIVWSIDGINVRTLRRG</sequence>
<dbReference type="PANTHER" id="PTHR12059:SF5">
    <property type="entry name" value="LARGE RIBOSOMAL SUBUNIT PROTEIN UL23M"/>
    <property type="match status" value="1"/>
</dbReference>
<keyword evidence="2" id="KW-0689">Ribosomal protein</keyword>
<dbReference type="PANTHER" id="PTHR12059">
    <property type="entry name" value="RIBOSOMAL PROTEIN L23-RELATED"/>
    <property type="match status" value="1"/>
</dbReference>
<dbReference type="AlphaFoldDB" id="A0A0W0GA32"/>
<dbReference type="EMBL" id="LATX01000716">
    <property type="protein sequence ID" value="KTB45408.1"/>
    <property type="molecule type" value="Genomic_DNA"/>
</dbReference>
<dbReference type="Gene3D" id="2.60.120.200">
    <property type="match status" value="1"/>
</dbReference>
<dbReference type="eggNOG" id="KOG4089">
    <property type="taxonomic scope" value="Eukaryota"/>
</dbReference>
<accession>A0A0W0GA32</accession>
<evidence type="ECO:0000259" key="5">
    <source>
        <dbReference type="PROSITE" id="PS51762"/>
    </source>
</evidence>
<dbReference type="Gene3D" id="3.30.70.330">
    <property type="match status" value="1"/>
</dbReference>
<evidence type="ECO:0000256" key="1">
    <source>
        <dbReference type="ARBA" id="ARBA00006700"/>
    </source>
</evidence>
<dbReference type="Proteomes" id="UP000054988">
    <property type="component" value="Unassembled WGS sequence"/>
</dbReference>
<dbReference type="InterPro" id="IPR000757">
    <property type="entry name" value="Beta-glucanase-like"/>
</dbReference>
<dbReference type="SUPFAM" id="SSF49899">
    <property type="entry name" value="Concanavalin A-like lectins/glucanases"/>
    <property type="match status" value="1"/>
</dbReference>
<dbReference type="PROSITE" id="PS51762">
    <property type="entry name" value="GH16_2"/>
    <property type="match status" value="1"/>
</dbReference>
<dbReference type="InterPro" id="IPR012677">
    <property type="entry name" value="Nucleotide-bd_a/b_plait_sf"/>
</dbReference>
<feature type="domain" description="GH16" evidence="5">
    <location>
        <begin position="327"/>
        <end position="502"/>
    </location>
</feature>
<dbReference type="InterPro" id="IPR013025">
    <property type="entry name" value="Ribosomal_uL23-like"/>
</dbReference>
<name>A0A0W0GA32_MONRR</name>
<proteinExistence type="inferred from homology"/>
<dbReference type="GO" id="GO:0004553">
    <property type="term" value="F:hydrolase activity, hydrolyzing O-glycosyl compounds"/>
    <property type="evidence" value="ECO:0007669"/>
    <property type="project" value="InterPro"/>
</dbReference>